<keyword evidence="1" id="KW-1133">Transmembrane helix</keyword>
<keyword evidence="1" id="KW-0812">Transmembrane</keyword>
<protein>
    <submittedName>
        <fullName evidence="2">Uncharacterized protein</fullName>
    </submittedName>
</protein>
<dbReference type="EMBL" id="CP072011">
    <property type="protein sequence ID" value="QTH15031.1"/>
    <property type="molecule type" value="Genomic_DNA"/>
</dbReference>
<feature type="transmembrane region" description="Helical" evidence="1">
    <location>
        <begin position="12"/>
        <end position="39"/>
    </location>
</feature>
<accession>A0A8B6UT04</accession>
<evidence type="ECO:0000313" key="2">
    <source>
        <dbReference type="EMBL" id="QTH15031.1"/>
    </source>
</evidence>
<dbReference type="AlphaFoldDB" id="A0A8B6UT04"/>
<dbReference type="RefSeq" id="WP_152979014.1">
    <property type="nucleotide sequence ID" value="NZ_CP014262.1"/>
</dbReference>
<evidence type="ECO:0000256" key="1">
    <source>
        <dbReference type="SAM" id="Phobius"/>
    </source>
</evidence>
<reference evidence="2" key="2">
    <citation type="submission" date="2021-03" db="EMBL/GenBank/DDBJ databases">
        <authorList>
            <person name="Valentovich L.N."/>
            <person name="Akhremchuk A.E."/>
            <person name="Miamin V.E."/>
        </authorList>
    </citation>
    <scope>NUCLEOTIDE SEQUENCE</scope>
    <source>
        <strain evidence="2">3prime</strain>
    </source>
</reference>
<keyword evidence="1" id="KW-0472">Membrane</keyword>
<evidence type="ECO:0000313" key="3">
    <source>
        <dbReference type="Proteomes" id="UP000663914"/>
    </source>
</evidence>
<gene>
    <name evidence="2" type="ORF">C4C32_03735</name>
</gene>
<feature type="transmembrane region" description="Helical" evidence="1">
    <location>
        <begin position="45"/>
        <end position="64"/>
    </location>
</feature>
<proteinExistence type="predicted"/>
<sequence length="80" mass="9090">MRKNNLISAVVLAFSLLAIVWGVSTFLAMMVVVLISLLIGTDSSWIFVWVGFPLSWVFATYWIVTRWNYVKSFISGRGGW</sequence>
<dbReference type="GeneID" id="55648077"/>
<dbReference type="Proteomes" id="UP000663914">
    <property type="component" value="Chromosome"/>
</dbReference>
<reference evidence="2" key="1">
    <citation type="book" date="2019" name="MICROBIAL BIOTECHNOLOGY" publisher="Unknown Publisher">
        <title>Optimization of recombineering for directed mutagenesis of bacteria Pseudomonas corrugata 3'.</title>
        <authorList>
            <person name="Buinitskaja S.V."/>
            <person name="Pilipenok N."/>
            <person name="Valentovich L.N."/>
        </authorList>
    </citation>
    <scope>NUCLEOTIDE SEQUENCE</scope>
    <source>
        <strain evidence="2">3prime</strain>
    </source>
</reference>
<organism evidence="2 3">
    <name type="scientific">Pseudomonas corrugata</name>
    <dbReference type="NCBI Taxonomy" id="47879"/>
    <lineage>
        <taxon>Bacteria</taxon>
        <taxon>Pseudomonadati</taxon>
        <taxon>Pseudomonadota</taxon>
        <taxon>Gammaproteobacteria</taxon>
        <taxon>Pseudomonadales</taxon>
        <taxon>Pseudomonadaceae</taxon>
        <taxon>Pseudomonas</taxon>
    </lineage>
</organism>
<name>A0A8B6UT04_9PSED</name>